<keyword evidence="1" id="KW-0812">Transmembrane</keyword>
<evidence type="ECO:0000256" key="1">
    <source>
        <dbReference type="SAM" id="Phobius"/>
    </source>
</evidence>
<protein>
    <submittedName>
        <fullName evidence="2">PIR Superfamily Protein</fullName>
    </submittedName>
</protein>
<evidence type="ECO:0000313" key="3">
    <source>
        <dbReference type="Proteomes" id="UP000078555"/>
    </source>
</evidence>
<dbReference type="AlphaFoldDB" id="A0A1A9AGM5"/>
<dbReference type="InterPro" id="IPR008780">
    <property type="entry name" value="Plasmodium_Vir"/>
</dbReference>
<dbReference type="Proteomes" id="UP000078555">
    <property type="component" value="Unassembled WGS sequence"/>
</dbReference>
<dbReference type="Pfam" id="PF05795">
    <property type="entry name" value="Plasmodium_Vir"/>
    <property type="match status" value="1"/>
</dbReference>
<organism evidence="2 3">
    <name type="scientific">Plasmodium ovale wallikeri</name>
    <dbReference type="NCBI Taxonomy" id="864142"/>
    <lineage>
        <taxon>Eukaryota</taxon>
        <taxon>Sar</taxon>
        <taxon>Alveolata</taxon>
        <taxon>Apicomplexa</taxon>
        <taxon>Aconoidasida</taxon>
        <taxon>Haemosporida</taxon>
        <taxon>Plasmodiidae</taxon>
        <taxon>Plasmodium</taxon>
        <taxon>Plasmodium (Plasmodium)</taxon>
    </lineage>
</organism>
<reference evidence="3" key="1">
    <citation type="submission" date="2016-05" db="EMBL/GenBank/DDBJ databases">
        <authorList>
            <person name="Naeem Raeece"/>
        </authorList>
    </citation>
    <scope>NUCLEOTIDE SEQUENCE [LARGE SCALE GENOMIC DNA]</scope>
</reference>
<accession>A0A1A9AGM5</accession>
<evidence type="ECO:0000313" key="2">
    <source>
        <dbReference type="EMBL" id="SBT55712.1"/>
    </source>
</evidence>
<name>A0A1A9AGM5_PLAOA</name>
<proteinExistence type="predicted"/>
<gene>
    <name evidence="2" type="ORF">POVWA1_071700</name>
</gene>
<keyword evidence="1" id="KW-1133">Transmembrane helix</keyword>
<keyword evidence="1" id="KW-0472">Membrane</keyword>
<dbReference type="EMBL" id="FLRD01000832">
    <property type="protein sequence ID" value="SBT55712.1"/>
    <property type="molecule type" value="Genomic_DNA"/>
</dbReference>
<keyword evidence="3" id="KW-1185">Reference proteome</keyword>
<feature type="transmembrane region" description="Helical" evidence="1">
    <location>
        <begin position="228"/>
        <end position="246"/>
    </location>
</feature>
<sequence>MDSEYITVDNYYPLVSLFDVYSEKFKAATAEDTEEQSYGNKCDQMKTRLYYGDSFNKERCISFLKYIKHLSQNKSDKDINKHCAYLNYLLNCEAYNDKIPKEYKPNYIYSYLPHLSSSNNVCSLGIELIDDDIFKKLKDTHNMYTLLKEVKSKETSCTGECCTNAKKCADTYESYIHNCYIGSTDNFCVELSKIKDDYEGTIKKVKVTCTDARELLTPPMRNNSGVSILIPCTILLVIPCFLFILYKFTPFSSWITPQIQKIKRIINNTEEQNENLILDNFDLMQYPQEKGPYNIAYNSSKNS</sequence>